<proteinExistence type="predicted"/>
<accession>A0A0P0XW52</accession>
<feature type="region of interest" description="Disordered" evidence="1">
    <location>
        <begin position="45"/>
        <end position="93"/>
    </location>
</feature>
<protein>
    <submittedName>
        <fullName evidence="2">Os10g0509825 protein</fullName>
    </submittedName>
</protein>
<feature type="compositionally biased region" description="Low complexity" evidence="1">
    <location>
        <begin position="54"/>
        <end position="66"/>
    </location>
</feature>
<evidence type="ECO:0000313" key="2">
    <source>
        <dbReference type="EMBL" id="BAT11608.1"/>
    </source>
</evidence>
<evidence type="ECO:0000256" key="1">
    <source>
        <dbReference type="SAM" id="MobiDB-lite"/>
    </source>
</evidence>
<sequence length="93" mass="9158">MEAADAAVAVATGAAVGVRMIPAGVTAAEAELQVIPSGQEAPTLALGLDRGGRSTAAAPAPASATSRCGRRSREAVAPASWQPLTRPKLALLG</sequence>
<dbReference type="AlphaFoldDB" id="A0A0P0XW52"/>
<reference evidence="2 3" key="2">
    <citation type="journal article" date="2013" name="Plant Cell Physiol.">
        <title>Rice Annotation Project Database (RAP-DB): an integrative and interactive database for rice genomics.</title>
        <authorList>
            <person name="Sakai H."/>
            <person name="Lee S.S."/>
            <person name="Tanaka T."/>
            <person name="Numa H."/>
            <person name="Kim J."/>
            <person name="Kawahara Y."/>
            <person name="Wakimoto H."/>
            <person name="Yang C.C."/>
            <person name="Iwamoto M."/>
            <person name="Abe T."/>
            <person name="Yamada Y."/>
            <person name="Muto A."/>
            <person name="Inokuchi H."/>
            <person name="Ikemura T."/>
            <person name="Matsumoto T."/>
            <person name="Sasaki T."/>
            <person name="Itoh T."/>
        </authorList>
    </citation>
    <scope>NUCLEOTIDE SEQUENCE [LARGE SCALE GENOMIC DNA]</scope>
    <source>
        <strain evidence="3">cv. Nipponbare</strain>
    </source>
</reference>
<organism evidence="2 3">
    <name type="scientific">Oryza sativa subsp. japonica</name>
    <name type="common">Rice</name>
    <dbReference type="NCBI Taxonomy" id="39947"/>
    <lineage>
        <taxon>Eukaryota</taxon>
        <taxon>Viridiplantae</taxon>
        <taxon>Streptophyta</taxon>
        <taxon>Embryophyta</taxon>
        <taxon>Tracheophyta</taxon>
        <taxon>Spermatophyta</taxon>
        <taxon>Magnoliopsida</taxon>
        <taxon>Liliopsida</taxon>
        <taxon>Poales</taxon>
        <taxon>Poaceae</taxon>
        <taxon>BOP clade</taxon>
        <taxon>Oryzoideae</taxon>
        <taxon>Oryzeae</taxon>
        <taxon>Oryzinae</taxon>
        <taxon>Oryza</taxon>
        <taxon>Oryza sativa</taxon>
    </lineage>
</organism>
<dbReference type="PaxDb" id="39947-A0A0P0XW52"/>
<dbReference type="InParanoid" id="A0A0P0XW52"/>
<dbReference type="EMBL" id="AP014966">
    <property type="protein sequence ID" value="BAT11608.1"/>
    <property type="molecule type" value="Genomic_DNA"/>
</dbReference>
<reference evidence="3" key="1">
    <citation type="journal article" date="2005" name="Nature">
        <title>The map-based sequence of the rice genome.</title>
        <authorList>
            <consortium name="International rice genome sequencing project (IRGSP)"/>
            <person name="Matsumoto T."/>
            <person name="Wu J."/>
            <person name="Kanamori H."/>
            <person name="Katayose Y."/>
            <person name="Fujisawa M."/>
            <person name="Namiki N."/>
            <person name="Mizuno H."/>
            <person name="Yamamoto K."/>
            <person name="Antonio B.A."/>
            <person name="Baba T."/>
            <person name="Sakata K."/>
            <person name="Nagamura Y."/>
            <person name="Aoki H."/>
            <person name="Arikawa K."/>
            <person name="Arita K."/>
            <person name="Bito T."/>
            <person name="Chiden Y."/>
            <person name="Fujitsuka N."/>
            <person name="Fukunaka R."/>
            <person name="Hamada M."/>
            <person name="Harada C."/>
            <person name="Hayashi A."/>
            <person name="Hijishita S."/>
            <person name="Honda M."/>
            <person name="Hosokawa S."/>
            <person name="Ichikawa Y."/>
            <person name="Idonuma A."/>
            <person name="Iijima M."/>
            <person name="Ikeda M."/>
            <person name="Ikeno M."/>
            <person name="Ito K."/>
            <person name="Ito S."/>
            <person name="Ito T."/>
            <person name="Ito Y."/>
            <person name="Ito Y."/>
            <person name="Iwabuchi A."/>
            <person name="Kamiya K."/>
            <person name="Karasawa W."/>
            <person name="Kurita K."/>
            <person name="Katagiri S."/>
            <person name="Kikuta A."/>
            <person name="Kobayashi H."/>
            <person name="Kobayashi N."/>
            <person name="Machita K."/>
            <person name="Maehara T."/>
            <person name="Masukawa M."/>
            <person name="Mizubayashi T."/>
            <person name="Mukai Y."/>
            <person name="Nagasaki H."/>
            <person name="Nagata Y."/>
            <person name="Naito S."/>
            <person name="Nakashima M."/>
            <person name="Nakama Y."/>
            <person name="Nakamichi Y."/>
            <person name="Nakamura M."/>
            <person name="Meguro A."/>
            <person name="Negishi M."/>
            <person name="Ohta I."/>
            <person name="Ohta T."/>
            <person name="Okamoto M."/>
            <person name="Ono N."/>
            <person name="Saji S."/>
            <person name="Sakaguchi M."/>
            <person name="Sakai K."/>
            <person name="Shibata M."/>
            <person name="Shimokawa T."/>
            <person name="Song J."/>
            <person name="Takazaki Y."/>
            <person name="Terasawa K."/>
            <person name="Tsugane M."/>
            <person name="Tsuji K."/>
            <person name="Ueda S."/>
            <person name="Waki K."/>
            <person name="Yamagata H."/>
            <person name="Yamamoto M."/>
            <person name="Yamamoto S."/>
            <person name="Yamane H."/>
            <person name="Yoshiki S."/>
            <person name="Yoshihara R."/>
            <person name="Yukawa K."/>
            <person name="Zhong H."/>
            <person name="Yano M."/>
            <person name="Yuan Q."/>
            <person name="Ouyang S."/>
            <person name="Liu J."/>
            <person name="Jones K.M."/>
            <person name="Gansberger K."/>
            <person name="Moffat K."/>
            <person name="Hill J."/>
            <person name="Bera J."/>
            <person name="Fadrosh D."/>
            <person name="Jin S."/>
            <person name="Johri S."/>
            <person name="Kim M."/>
            <person name="Overton L."/>
            <person name="Reardon M."/>
            <person name="Tsitrin T."/>
            <person name="Vuong H."/>
            <person name="Weaver B."/>
            <person name="Ciecko A."/>
            <person name="Tallon L."/>
            <person name="Jackson J."/>
            <person name="Pai G."/>
            <person name="Aken S.V."/>
            <person name="Utterback T."/>
            <person name="Reidmuller S."/>
            <person name="Feldblyum T."/>
            <person name="Hsiao J."/>
            <person name="Zismann V."/>
            <person name="Iobst S."/>
            <person name="de Vazeille A.R."/>
            <person name="Buell C.R."/>
            <person name="Ying K."/>
            <person name="Li Y."/>
            <person name="Lu T."/>
            <person name="Huang Y."/>
            <person name="Zhao Q."/>
            <person name="Feng Q."/>
            <person name="Zhang L."/>
            <person name="Zhu J."/>
            <person name="Weng Q."/>
            <person name="Mu J."/>
            <person name="Lu Y."/>
            <person name="Fan D."/>
            <person name="Liu Y."/>
            <person name="Guan J."/>
            <person name="Zhang Y."/>
            <person name="Yu S."/>
            <person name="Liu X."/>
            <person name="Zhang Y."/>
            <person name="Hong G."/>
            <person name="Han B."/>
            <person name="Choisne N."/>
            <person name="Demange N."/>
            <person name="Orjeda G."/>
            <person name="Samain S."/>
            <person name="Cattolico L."/>
            <person name="Pelletier E."/>
            <person name="Couloux A."/>
            <person name="Segurens B."/>
            <person name="Wincker P."/>
            <person name="D'Hont A."/>
            <person name="Scarpelli C."/>
            <person name="Weissenbach J."/>
            <person name="Salanoubat M."/>
            <person name="Quetier F."/>
            <person name="Yu Y."/>
            <person name="Kim H.R."/>
            <person name="Rambo T."/>
            <person name="Currie J."/>
            <person name="Collura K."/>
            <person name="Luo M."/>
            <person name="Yang T."/>
            <person name="Ammiraju J.S.S."/>
            <person name="Engler F."/>
            <person name="Soderlund C."/>
            <person name="Wing R.A."/>
            <person name="Palmer L.E."/>
            <person name="de la Bastide M."/>
            <person name="Spiegel L."/>
            <person name="Nascimento L."/>
            <person name="Zutavern T."/>
            <person name="O'Shaughnessy A."/>
            <person name="Dike S."/>
            <person name="Dedhia N."/>
            <person name="Preston R."/>
            <person name="Balija V."/>
            <person name="McCombie W.R."/>
            <person name="Chow T."/>
            <person name="Chen H."/>
            <person name="Chung M."/>
            <person name="Chen C."/>
            <person name="Shaw J."/>
            <person name="Wu H."/>
            <person name="Hsiao K."/>
            <person name="Chao Y."/>
            <person name="Chu M."/>
            <person name="Cheng C."/>
            <person name="Hour A."/>
            <person name="Lee P."/>
            <person name="Lin S."/>
            <person name="Lin Y."/>
            <person name="Liou J."/>
            <person name="Liu S."/>
            <person name="Hsing Y."/>
            <person name="Raghuvanshi S."/>
            <person name="Mohanty A."/>
            <person name="Bharti A.K."/>
            <person name="Gaur A."/>
            <person name="Gupta V."/>
            <person name="Kumar D."/>
            <person name="Ravi V."/>
            <person name="Vij S."/>
            <person name="Kapur A."/>
            <person name="Khurana P."/>
            <person name="Khurana P."/>
            <person name="Khurana J.P."/>
            <person name="Tyagi A.K."/>
            <person name="Gaikwad K."/>
            <person name="Singh A."/>
            <person name="Dalal V."/>
            <person name="Srivastava S."/>
            <person name="Dixit A."/>
            <person name="Pal A.K."/>
            <person name="Ghazi I.A."/>
            <person name="Yadav M."/>
            <person name="Pandit A."/>
            <person name="Bhargava A."/>
            <person name="Sureshbabu K."/>
            <person name="Batra K."/>
            <person name="Sharma T.R."/>
            <person name="Mohapatra T."/>
            <person name="Singh N.K."/>
            <person name="Messing J."/>
            <person name="Nelson A.B."/>
            <person name="Fuks G."/>
            <person name="Kavchok S."/>
            <person name="Keizer G."/>
            <person name="Linton E."/>
            <person name="Llaca V."/>
            <person name="Song R."/>
            <person name="Tanyolac B."/>
            <person name="Young S."/>
            <person name="Ho-Il K."/>
            <person name="Hahn J.H."/>
            <person name="Sangsakoo G."/>
            <person name="Vanavichit A."/>
            <person name="de Mattos Luiz.A.T."/>
            <person name="Zimmer P.D."/>
            <person name="Malone G."/>
            <person name="Dellagostin O."/>
            <person name="de Oliveira A.C."/>
            <person name="Bevan M."/>
            <person name="Bancroft I."/>
            <person name="Minx P."/>
            <person name="Cordum H."/>
            <person name="Wilson R."/>
            <person name="Cheng Z."/>
            <person name="Jin W."/>
            <person name="Jiang J."/>
            <person name="Leong S.A."/>
            <person name="Iwama H."/>
            <person name="Gojobori T."/>
            <person name="Itoh T."/>
            <person name="Niimura Y."/>
            <person name="Fujii Y."/>
            <person name="Habara T."/>
            <person name="Sakai H."/>
            <person name="Sato Y."/>
            <person name="Wilson G."/>
            <person name="Kumar K."/>
            <person name="McCouch S."/>
            <person name="Juretic N."/>
            <person name="Hoen D."/>
            <person name="Wright S."/>
            <person name="Bruskiewich R."/>
            <person name="Bureau T."/>
            <person name="Miyao A."/>
            <person name="Hirochika H."/>
            <person name="Nishikawa T."/>
            <person name="Kadowaki K."/>
            <person name="Sugiura M."/>
            <person name="Burr B."/>
            <person name="Sasaki T."/>
        </authorList>
    </citation>
    <scope>NUCLEOTIDE SEQUENCE [LARGE SCALE GENOMIC DNA]</scope>
    <source>
        <strain evidence="3">cv. Nipponbare</strain>
    </source>
</reference>
<name>A0A0P0XW52_ORYSJ</name>
<dbReference type="Proteomes" id="UP000059680">
    <property type="component" value="Chromosome 10"/>
</dbReference>
<reference evidence="2 3" key="3">
    <citation type="journal article" date="2013" name="Rice">
        <title>Improvement of the Oryza sativa Nipponbare reference genome using next generation sequence and optical map data.</title>
        <authorList>
            <person name="Kawahara Y."/>
            <person name="de la Bastide M."/>
            <person name="Hamilton J.P."/>
            <person name="Kanamori H."/>
            <person name="McCombie W.R."/>
            <person name="Ouyang S."/>
            <person name="Schwartz D.C."/>
            <person name="Tanaka T."/>
            <person name="Wu J."/>
            <person name="Zhou S."/>
            <person name="Childs K.L."/>
            <person name="Davidson R.M."/>
            <person name="Lin H."/>
            <person name="Quesada-Ocampo L."/>
            <person name="Vaillancourt B."/>
            <person name="Sakai H."/>
            <person name="Lee S.S."/>
            <person name="Kim J."/>
            <person name="Numa H."/>
            <person name="Itoh T."/>
            <person name="Buell C.R."/>
            <person name="Matsumoto T."/>
        </authorList>
    </citation>
    <scope>NUCLEOTIDE SEQUENCE [LARGE SCALE GENOMIC DNA]</scope>
    <source>
        <strain evidence="3">cv. Nipponbare</strain>
    </source>
</reference>
<keyword evidence="3" id="KW-1185">Reference proteome</keyword>
<evidence type="ECO:0000313" key="3">
    <source>
        <dbReference type="Proteomes" id="UP000059680"/>
    </source>
</evidence>
<gene>
    <name evidence="2" type="ordered locus">Os10g0509825</name>
    <name evidence="2" type="ORF">OSNPB_100509825</name>
</gene>